<evidence type="ECO:0000313" key="1">
    <source>
        <dbReference type="EMBL" id="ADM11681.1"/>
    </source>
</evidence>
<dbReference type="RefSeq" id="XP_003073041.1">
    <property type="nucleotide sequence ID" value="XM_003072995.1"/>
</dbReference>
<gene>
    <name evidence="1" type="ORF">Eint_060730</name>
</gene>
<organism evidence="1 2">
    <name type="scientific">Encephalitozoon intestinalis (strain ATCC 50506)</name>
    <name type="common">Microsporidian parasite</name>
    <name type="synonym">Septata intestinalis</name>
    <dbReference type="NCBI Taxonomy" id="876142"/>
    <lineage>
        <taxon>Eukaryota</taxon>
        <taxon>Fungi</taxon>
        <taxon>Fungi incertae sedis</taxon>
        <taxon>Microsporidia</taxon>
        <taxon>Unikaryonidae</taxon>
        <taxon>Encephalitozoon</taxon>
    </lineage>
</organism>
<dbReference type="HOGENOM" id="CLU_2096859_0_0_1"/>
<dbReference type="KEGG" id="ein:Eint_060730"/>
<dbReference type="OrthoDB" id="114080at2759"/>
<dbReference type="VEuPathDB" id="MicrosporidiaDB:Eint_060730"/>
<proteinExistence type="predicted"/>
<dbReference type="EMBL" id="CP001947">
    <property type="protein sequence ID" value="ADM11681.1"/>
    <property type="molecule type" value="Genomic_DNA"/>
</dbReference>
<reference evidence="1 2" key="2">
    <citation type="journal article" date="2012" name="Proc. Natl. Acad. Sci. U.S.A.">
        <title>Gain and loss of multiple functionally related, horizontally transferred genes in the reduced genomes of two microsporidian parasites.</title>
        <authorList>
            <person name="Pombert J.-F."/>
            <person name="Selman M."/>
            <person name="Burki F."/>
            <person name="Bardell F.T."/>
            <person name="Farinelli L."/>
            <person name="Solter L.F."/>
            <person name="Whitman D.W."/>
            <person name="Weiss L.M."/>
            <person name="Corradi N."/>
            <person name="Keeling P.J."/>
        </authorList>
    </citation>
    <scope>NUCLEOTIDE SEQUENCE [LARGE SCALE GENOMIC DNA]</scope>
    <source>
        <strain evidence="1 2">ATCC 50506</strain>
    </source>
</reference>
<dbReference type="GeneID" id="9699362"/>
<protein>
    <submittedName>
        <fullName evidence="1">Uncharacterized protein</fullName>
    </submittedName>
</protein>
<sequence>MALKTQKARDNSQELAEELKILEMVVYKSKNGHRGSRLFRELVHLKRLGNLFLLDKSRSKRDKIRRVAEELYVLGTSNIPEGHLIGYTLIVLGLSSRIHYLAGGIRCDEEIDDIDEMFAEIE</sequence>
<reference evidence="1 2" key="1">
    <citation type="journal article" date="2010" name="Nat. Commun.">
        <title>The complete sequence of the smallest known nuclear genome from the microsporidian Encephalitozoon intestinalis.</title>
        <authorList>
            <person name="Corradi N."/>
            <person name="Pombert J.-F."/>
            <person name="Farinelli L."/>
            <person name="Didier E.S."/>
            <person name="Keeling P.J."/>
        </authorList>
    </citation>
    <scope>NUCLEOTIDE SEQUENCE [LARGE SCALE GENOMIC DNA]</scope>
    <source>
        <strain evidence="1 2">ATCC 50506</strain>
    </source>
</reference>
<name>E0S7K2_ENCIT</name>
<accession>E0S7K2</accession>
<evidence type="ECO:0000313" key="2">
    <source>
        <dbReference type="Proteomes" id="UP000002313"/>
    </source>
</evidence>
<dbReference type="AlphaFoldDB" id="E0S7K2"/>
<keyword evidence="2" id="KW-1185">Reference proteome</keyword>
<dbReference type="Proteomes" id="UP000002313">
    <property type="component" value="Chromosome VI"/>
</dbReference>